<keyword evidence="3" id="KW-0436">Ligase</keyword>
<dbReference type="SUPFAM" id="SSF56801">
    <property type="entry name" value="Acetyl-CoA synthetase-like"/>
    <property type="match status" value="1"/>
</dbReference>
<dbReference type="AlphaFoldDB" id="A0A9E7UC66"/>
<gene>
    <name evidence="3" type="ORF">N0B31_06455</name>
</gene>
<feature type="domain" description="AMP-binding enzyme C-terminal" evidence="2">
    <location>
        <begin position="463"/>
        <end position="541"/>
    </location>
</feature>
<dbReference type="Pfam" id="PF00501">
    <property type="entry name" value="AMP-binding"/>
    <property type="match status" value="1"/>
</dbReference>
<evidence type="ECO:0000259" key="2">
    <source>
        <dbReference type="Pfam" id="PF13193"/>
    </source>
</evidence>
<reference evidence="3" key="1">
    <citation type="submission" date="2022-09" db="EMBL/GenBank/DDBJ databases">
        <title>Diverse halophilic archaea isolated from saline environments.</title>
        <authorList>
            <person name="Cui H.-L."/>
        </authorList>
    </citation>
    <scope>NUCLEOTIDE SEQUENCE</scope>
    <source>
        <strain evidence="3">ZS-35-S2</strain>
    </source>
</reference>
<protein>
    <submittedName>
        <fullName evidence="3">Acyl--CoA ligase</fullName>
    </submittedName>
</protein>
<evidence type="ECO:0000313" key="4">
    <source>
        <dbReference type="Proteomes" id="UP001057580"/>
    </source>
</evidence>
<dbReference type="RefSeq" id="WP_260595034.1">
    <property type="nucleotide sequence ID" value="NZ_CP104003.1"/>
</dbReference>
<keyword evidence="4" id="KW-1185">Reference proteome</keyword>
<dbReference type="InterPro" id="IPR025110">
    <property type="entry name" value="AMP-bd_C"/>
</dbReference>
<dbReference type="InterPro" id="IPR042099">
    <property type="entry name" value="ANL_N_sf"/>
</dbReference>
<dbReference type="GeneID" id="74942047"/>
<sequence length="565" mass="61631">MKYHEQAPLRHVGDVPSMGATRYGEKLAFEYRGEEYSYRELESRSNRVANALTDRGVGPGDRVALYVENSLQFPETFFGALKAGAVAVPLNHRMDVDRLTYILGDADVSVLVASAVFPSVVTDLAPHAPETWIPGGGEADGDELLDYDELVDGASPEFDRPERGFEDVALQCYTSGTTGDPKGVLTTHRNLLATAQSYTSRSGFDPEDDVTLLVLPLFHMYGLSTVMLTNLYNGATVVLKTLPVAQSLLSAITEYEVTSFAGIPAIFVEMVQEYESDPDAYDLSSIESVGCGAAPLADDTRRRIESVFDTPLVEGWGMTETTPAGTTGSAYGVHTAAGCIGQPVPDMEIRLVDPATREVRVSEHLLDPTAAVDISDELDFDDEEAVTGEMAVRGPQVFAGYDGLPEKNAEVFGRDEPSDEPRREAEWFYTGDIARVDEDRFLWMVDRVDDMLIVGGENVYPAEVENALFDHPEVQAAAVVAVPHEVKGEAPVAFVVLEPGVDPESVSEEAVRRFALERVPTYAHPRRVFVVDELPRSGTQKVQRYKLEAAAAERLDGPLSPSETL</sequence>
<dbReference type="InterPro" id="IPR050237">
    <property type="entry name" value="ATP-dep_AMP-bd_enzyme"/>
</dbReference>
<dbReference type="Proteomes" id="UP001057580">
    <property type="component" value="Chromosome"/>
</dbReference>
<dbReference type="InterPro" id="IPR000873">
    <property type="entry name" value="AMP-dep_synth/lig_dom"/>
</dbReference>
<dbReference type="Gene3D" id="3.30.300.30">
    <property type="match status" value="1"/>
</dbReference>
<evidence type="ECO:0000259" key="1">
    <source>
        <dbReference type="Pfam" id="PF00501"/>
    </source>
</evidence>
<name>A0A9E7UC66_9EURY</name>
<dbReference type="Pfam" id="PF13193">
    <property type="entry name" value="AMP-binding_C"/>
    <property type="match status" value="1"/>
</dbReference>
<accession>A0A9E7UC66</accession>
<dbReference type="EMBL" id="CP104003">
    <property type="protein sequence ID" value="UWM55922.1"/>
    <property type="molecule type" value="Genomic_DNA"/>
</dbReference>
<feature type="domain" description="AMP-dependent synthetase/ligase" evidence="1">
    <location>
        <begin position="20"/>
        <end position="401"/>
    </location>
</feature>
<dbReference type="Gene3D" id="3.40.50.12780">
    <property type="entry name" value="N-terminal domain of ligase-like"/>
    <property type="match status" value="1"/>
</dbReference>
<dbReference type="InterPro" id="IPR045851">
    <property type="entry name" value="AMP-bd_C_sf"/>
</dbReference>
<dbReference type="PANTHER" id="PTHR43767:SF1">
    <property type="entry name" value="NONRIBOSOMAL PEPTIDE SYNTHASE PES1 (EUROFUNG)-RELATED"/>
    <property type="match status" value="1"/>
</dbReference>
<proteinExistence type="predicted"/>
<dbReference type="PANTHER" id="PTHR43767">
    <property type="entry name" value="LONG-CHAIN-FATTY-ACID--COA LIGASE"/>
    <property type="match status" value="1"/>
</dbReference>
<dbReference type="GO" id="GO:0016878">
    <property type="term" value="F:acid-thiol ligase activity"/>
    <property type="evidence" value="ECO:0007669"/>
    <property type="project" value="UniProtKB-ARBA"/>
</dbReference>
<dbReference type="KEGG" id="ssai:N0B31_06455"/>
<evidence type="ECO:0000313" key="3">
    <source>
        <dbReference type="EMBL" id="UWM55922.1"/>
    </source>
</evidence>
<organism evidence="3 4">
    <name type="scientific">Salinirubellus salinus</name>
    <dbReference type="NCBI Taxonomy" id="1364945"/>
    <lineage>
        <taxon>Archaea</taxon>
        <taxon>Methanobacteriati</taxon>
        <taxon>Methanobacteriota</taxon>
        <taxon>Stenosarchaea group</taxon>
        <taxon>Halobacteria</taxon>
        <taxon>Halobacteriales</taxon>
        <taxon>Natronomonadaceae</taxon>
        <taxon>Salinirubellus</taxon>
    </lineage>
</organism>